<gene>
    <name evidence="1" type="ORF">KVP70_13435</name>
    <name evidence="2" type="ORF">L1274_000749</name>
</gene>
<evidence type="ECO:0000313" key="4">
    <source>
        <dbReference type="Proteomes" id="UP001162889"/>
    </source>
</evidence>
<dbReference type="AlphaFoldDB" id="A0AA41H7G7"/>
<accession>A0AA41H7G7</accession>
<organism evidence="1 3">
    <name type="scientific">Duganella violaceipulchra</name>
    <dbReference type="NCBI Taxonomy" id="2849652"/>
    <lineage>
        <taxon>Bacteria</taxon>
        <taxon>Pseudomonadati</taxon>
        <taxon>Pseudomonadota</taxon>
        <taxon>Betaproteobacteria</taxon>
        <taxon>Burkholderiales</taxon>
        <taxon>Oxalobacteraceae</taxon>
        <taxon>Telluria group</taxon>
        <taxon>Duganella</taxon>
    </lineage>
</organism>
<proteinExistence type="predicted"/>
<name>A0AA41H7G7_9BURK</name>
<dbReference type="EMBL" id="JAHTGR010000006">
    <property type="protein sequence ID" value="MBV6321945.1"/>
    <property type="molecule type" value="Genomic_DNA"/>
</dbReference>
<evidence type="ECO:0000313" key="2">
    <source>
        <dbReference type="EMBL" id="MCP2007061.1"/>
    </source>
</evidence>
<dbReference type="RefSeq" id="WP_217942731.1">
    <property type="nucleotide sequence ID" value="NZ_JAHTGR010000006.1"/>
</dbReference>
<keyword evidence="4" id="KW-1185">Reference proteome</keyword>
<evidence type="ECO:0000313" key="3">
    <source>
        <dbReference type="Proteomes" id="UP001155901"/>
    </source>
</evidence>
<reference evidence="1" key="1">
    <citation type="submission" date="2021-07" db="EMBL/GenBank/DDBJ databases">
        <title>Characterization of violacein-producing bacteria and related species.</title>
        <authorList>
            <person name="Wilson H.S."/>
            <person name="De Leon M.E."/>
        </authorList>
    </citation>
    <scope>NUCLEOTIDE SEQUENCE</scope>
    <source>
        <strain evidence="1">HSC-15S17</strain>
    </source>
</reference>
<dbReference type="EMBL" id="JALJZU010000001">
    <property type="protein sequence ID" value="MCP2007061.1"/>
    <property type="molecule type" value="Genomic_DNA"/>
</dbReference>
<reference evidence="2" key="2">
    <citation type="submission" date="2022-03" db="EMBL/GenBank/DDBJ databases">
        <title>Genome Encyclopedia of Bacteria and Archaea VI: Functional Genomics of Type Strains.</title>
        <authorList>
            <person name="Whitman W."/>
        </authorList>
    </citation>
    <scope>NUCLEOTIDE SEQUENCE</scope>
    <source>
        <strain evidence="2">HSC-15S17</strain>
    </source>
</reference>
<evidence type="ECO:0000313" key="1">
    <source>
        <dbReference type="EMBL" id="MBV6321945.1"/>
    </source>
</evidence>
<comment type="caution">
    <text evidence="1">The sequence shown here is derived from an EMBL/GenBank/DDBJ whole genome shotgun (WGS) entry which is preliminary data.</text>
</comment>
<dbReference type="Proteomes" id="UP001155901">
    <property type="component" value="Unassembled WGS sequence"/>
</dbReference>
<dbReference type="Proteomes" id="UP001162889">
    <property type="component" value="Unassembled WGS sequence"/>
</dbReference>
<sequence>MSNHANLAAALLAAFSLDTDKADPVAIADALATVLVAFADLVRGPAPVFAELAAVELAPLPGQAELIAEVRNLICEIRADRQAFAEERKTNNRLFRSFVGGMPGAEHSGLPG</sequence>
<protein>
    <submittedName>
        <fullName evidence="1">Uncharacterized protein</fullName>
    </submittedName>
</protein>